<gene>
    <name evidence="1" type="ORF">NCTC7406_02487</name>
</gene>
<dbReference type="Proteomes" id="UP000276345">
    <property type="component" value="Chromosome"/>
</dbReference>
<proteinExistence type="predicted"/>
<name>A0A3S4G631_SALET</name>
<evidence type="ECO:0000313" key="2">
    <source>
        <dbReference type="Proteomes" id="UP000276345"/>
    </source>
</evidence>
<dbReference type="AlphaFoldDB" id="A0A3S4G631"/>
<reference evidence="1 2" key="1">
    <citation type="submission" date="2018-12" db="EMBL/GenBank/DDBJ databases">
        <authorList>
            <consortium name="Pathogen Informatics"/>
        </authorList>
    </citation>
    <scope>NUCLEOTIDE SEQUENCE [LARGE SCALE GENOMIC DNA]</scope>
    <source>
        <strain evidence="1 2">NCTC7406</strain>
    </source>
</reference>
<evidence type="ECO:0000313" key="1">
    <source>
        <dbReference type="EMBL" id="VEA06488.1"/>
    </source>
</evidence>
<accession>A0A3S4G631</accession>
<organism evidence="1 2">
    <name type="scientific">Salmonella enterica subsp. enterica serovar Sanjuan</name>
    <dbReference type="NCBI Taxonomy" id="1160765"/>
    <lineage>
        <taxon>Bacteria</taxon>
        <taxon>Pseudomonadati</taxon>
        <taxon>Pseudomonadota</taxon>
        <taxon>Gammaproteobacteria</taxon>
        <taxon>Enterobacterales</taxon>
        <taxon>Enterobacteriaceae</taxon>
        <taxon>Salmonella</taxon>
    </lineage>
</organism>
<protein>
    <recommendedName>
        <fullName evidence="3">IS110 family transposase</fullName>
    </recommendedName>
</protein>
<evidence type="ECO:0008006" key="3">
    <source>
        <dbReference type="Google" id="ProtNLM"/>
    </source>
</evidence>
<dbReference type="EMBL" id="LR134142">
    <property type="protein sequence ID" value="VEA06488.1"/>
    <property type="molecule type" value="Genomic_DNA"/>
</dbReference>
<sequence length="72" mass="8222">MNAIRVVGIDIAKSVFQVCVWMNDGYVAWNKKSHAPDCRIPFDNSSPECLSLWRLVQPVVFGEERSVLWDTP</sequence>